<evidence type="ECO:0000313" key="3">
    <source>
        <dbReference type="EMBL" id="CAK0882026.1"/>
    </source>
</evidence>
<dbReference type="InterPro" id="IPR036930">
    <property type="entry name" value="WGR_dom_sf"/>
</dbReference>
<proteinExistence type="predicted"/>
<keyword evidence="4" id="KW-1185">Reference proteome</keyword>
<name>A0ABN9W799_9DINO</name>
<dbReference type="Proteomes" id="UP001189429">
    <property type="component" value="Unassembled WGS sequence"/>
</dbReference>
<sequence length="245" mass="27336">MADRDLAGYDAELASRARVIPGLDARLARIDARAGTDSFHVLQGLKDPEAEREVSKCCYLYQRFGSTGTRGAIEVEGPMEQPKVARLFAEVFKTKTGSEFGSVQPGDRANPGMYWLQQQATPDLKAQWQYYVSDGVDGKRTGWYPYEGSASDEVEELYSQHVANARESRTATRVVSSGYFTYHVEPHRSAGGTRPDWRAPLWRPYAQTCSRRERARRQGSDRFRPPGALGPSKVSRDAKLALGIL</sequence>
<organism evidence="3 4">
    <name type="scientific">Prorocentrum cordatum</name>
    <dbReference type="NCBI Taxonomy" id="2364126"/>
    <lineage>
        <taxon>Eukaryota</taxon>
        <taxon>Sar</taxon>
        <taxon>Alveolata</taxon>
        <taxon>Dinophyceae</taxon>
        <taxon>Prorocentrales</taxon>
        <taxon>Prorocentraceae</taxon>
        <taxon>Prorocentrum</taxon>
    </lineage>
</organism>
<reference evidence="3" key="1">
    <citation type="submission" date="2023-10" db="EMBL/GenBank/DDBJ databases">
        <authorList>
            <person name="Chen Y."/>
            <person name="Shah S."/>
            <person name="Dougan E. K."/>
            <person name="Thang M."/>
            <person name="Chan C."/>
        </authorList>
    </citation>
    <scope>NUCLEOTIDE SEQUENCE [LARGE SCALE GENOMIC DNA]</scope>
</reference>
<dbReference type="SUPFAM" id="SSF142921">
    <property type="entry name" value="WGR domain-like"/>
    <property type="match status" value="1"/>
</dbReference>
<dbReference type="EMBL" id="CAUYUJ010018259">
    <property type="protein sequence ID" value="CAK0882026.1"/>
    <property type="molecule type" value="Genomic_DNA"/>
</dbReference>
<gene>
    <name evidence="3" type="ORF">PCOR1329_LOCUS64680</name>
</gene>
<dbReference type="PROSITE" id="PS51977">
    <property type="entry name" value="WGR"/>
    <property type="match status" value="1"/>
</dbReference>
<evidence type="ECO:0000313" key="4">
    <source>
        <dbReference type="Proteomes" id="UP001189429"/>
    </source>
</evidence>
<evidence type="ECO:0000259" key="2">
    <source>
        <dbReference type="PROSITE" id="PS51977"/>
    </source>
</evidence>
<feature type="compositionally biased region" description="Basic and acidic residues" evidence="1">
    <location>
        <begin position="210"/>
        <end position="224"/>
    </location>
</feature>
<feature type="domain" description="WGR" evidence="2">
    <location>
        <begin position="16"/>
        <end position="114"/>
    </location>
</feature>
<protein>
    <recommendedName>
        <fullName evidence="2">WGR domain-containing protein</fullName>
    </recommendedName>
</protein>
<feature type="region of interest" description="Disordered" evidence="1">
    <location>
        <begin position="209"/>
        <end position="233"/>
    </location>
</feature>
<evidence type="ECO:0000256" key="1">
    <source>
        <dbReference type="SAM" id="MobiDB-lite"/>
    </source>
</evidence>
<accession>A0ABN9W799</accession>
<comment type="caution">
    <text evidence="3">The sequence shown here is derived from an EMBL/GenBank/DDBJ whole genome shotgun (WGS) entry which is preliminary data.</text>
</comment>
<dbReference type="InterPro" id="IPR008893">
    <property type="entry name" value="WGR_domain"/>
</dbReference>